<sequence>MNSEKTSGVDFTDLLTIVFIVLKLCGIIAWSWWWVLSPLWISAIGWVILLIIVLLIGGKK</sequence>
<reference evidence="2" key="1">
    <citation type="journal article" date="2021" name="Proc. Natl. Acad. Sci. U.S.A.">
        <title>A Catalog of Tens of Thousands of Viruses from Human Metagenomes Reveals Hidden Associations with Chronic Diseases.</title>
        <authorList>
            <person name="Tisza M.J."/>
            <person name="Buck C.B."/>
        </authorList>
    </citation>
    <scope>NUCLEOTIDE SEQUENCE</scope>
    <source>
        <strain evidence="2">CtTDf8</strain>
    </source>
</reference>
<accession>A0A8S5UJ26</accession>
<keyword evidence="1" id="KW-0472">Membrane</keyword>
<keyword evidence="1" id="KW-1133">Transmembrane helix</keyword>
<feature type="transmembrane region" description="Helical" evidence="1">
    <location>
        <begin position="39"/>
        <end position="57"/>
    </location>
</feature>
<evidence type="ECO:0000256" key="1">
    <source>
        <dbReference type="SAM" id="Phobius"/>
    </source>
</evidence>
<organism evidence="2">
    <name type="scientific">Siphoviridae sp. ctTDf8</name>
    <dbReference type="NCBI Taxonomy" id="2825517"/>
    <lineage>
        <taxon>Viruses</taxon>
        <taxon>Duplodnaviria</taxon>
        <taxon>Heunggongvirae</taxon>
        <taxon>Uroviricota</taxon>
        <taxon>Caudoviricetes</taxon>
    </lineage>
</organism>
<name>A0A8S5UJ26_9CAUD</name>
<proteinExistence type="predicted"/>
<evidence type="ECO:0000313" key="2">
    <source>
        <dbReference type="EMBL" id="DAF94505.1"/>
    </source>
</evidence>
<feature type="transmembrane region" description="Helical" evidence="1">
    <location>
        <begin position="12"/>
        <end position="33"/>
    </location>
</feature>
<protein>
    <submittedName>
        <fullName evidence="2">Transmembrane protein</fullName>
    </submittedName>
</protein>
<dbReference type="EMBL" id="BK016093">
    <property type="protein sequence ID" value="DAF94505.1"/>
    <property type="molecule type" value="Genomic_DNA"/>
</dbReference>
<keyword evidence="1 2" id="KW-0812">Transmembrane</keyword>